<dbReference type="InterPro" id="IPR014710">
    <property type="entry name" value="RmlC-like_jellyroll"/>
</dbReference>
<proteinExistence type="predicted"/>
<protein>
    <submittedName>
        <fullName evidence="5">AraC family transcriptional regulator</fullName>
    </submittedName>
</protein>
<dbReference type="RefSeq" id="WP_153790559.1">
    <property type="nucleotide sequence ID" value="NZ_CP045915.1"/>
</dbReference>
<accession>A0A5Q2TFV6</accession>
<dbReference type="PRINTS" id="PR00032">
    <property type="entry name" value="HTHARAC"/>
</dbReference>
<dbReference type="PANTHER" id="PTHR43280:SF28">
    <property type="entry name" value="HTH-TYPE TRANSCRIPTIONAL ACTIVATOR RHAS"/>
    <property type="match status" value="1"/>
</dbReference>
<reference evidence="5 6" key="1">
    <citation type="submission" date="2019-11" db="EMBL/GenBank/DDBJ databases">
        <title>Gracilibacillus salitolerans sp. nov., a moderate halophile isolated from a saline soil in northwest China.</title>
        <authorList>
            <person name="Gan L."/>
        </authorList>
    </citation>
    <scope>NUCLEOTIDE SEQUENCE [LARGE SCALE GENOMIC DNA]</scope>
    <source>
        <strain evidence="5 6">SCU50</strain>
    </source>
</reference>
<evidence type="ECO:0000313" key="5">
    <source>
        <dbReference type="EMBL" id="QGH33536.1"/>
    </source>
</evidence>
<dbReference type="InterPro" id="IPR018062">
    <property type="entry name" value="HTH_AraC-typ_CS"/>
</dbReference>
<dbReference type="InterPro" id="IPR009057">
    <property type="entry name" value="Homeodomain-like_sf"/>
</dbReference>
<dbReference type="PANTHER" id="PTHR43280">
    <property type="entry name" value="ARAC-FAMILY TRANSCRIPTIONAL REGULATOR"/>
    <property type="match status" value="1"/>
</dbReference>
<evidence type="ECO:0000259" key="4">
    <source>
        <dbReference type="PROSITE" id="PS01124"/>
    </source>
</evidence>
<keyword evidence="6" id="KW-1185">Reference proteome</keyword>
<dbReference type="InterPro" id="IPR003313">
    <property type="entry name" value="AraC-bd"/>
</dbReference>
<keyword evidence="2" id="KW-0238">DNA-binding</keyword>
<organism evidence="5 6">
    <name type="scientific">Gracilibacillus salitolerans</name>
    <dbReference type="NCBI Taxonomy" id="2663022"/>
    <lineage>
        <taxon>Bacteria</taxon>
        <taxon>Bacillati</taxon>
        <taxon>Bacillota</taxon>
        <taxon>Bacilli</taxon>
        <taxon>Bacillales</taxon>
        <taxon>Bacillaceae</taxon>
        <taxon>Gracilibacillus</taxon>
    </lineage>
</organism>
<dbReference type="GO" id="GO:0003700">
    <property type="term" value="F:DNA-binding transcription factor activity"/>
    <property type="evidence" value="ECO:0007669"/>
    <property type="project" value="InterPro"/>
</dbReference>
<name>A0A5Q2TFV6_9BACI</name>
<dbReference type="Pfam" id="PF12833">
    <property type="entry name" value="HTH_18"/>
    <property type="match status" value="1"/>
</dbReference>
<dbReference type="SUPFAM" id="SSF51215">
    <property type="entry name" value="Regulatory protein AraC"/>
    <property type="match status" value="1"/>
</dbReference>
<dbReference type="PROSITE" id="PS00041">
    <property type="entry name" value="HTH_ARAC_FAMILY_1"/>
    <property type="match status" value="1"/>
</dbReference>
<evidence type="ECO:0000256" key="2">
    <source>
        <dbReference type="ARBA" id="ARBA00023125"/>
    </source>
</evidence>
<dbReference type="InterPro" id="IPR037923">
    <property type="entry name" value="HTH-like"/>
</dbReference>
<dbReference type="EMBL" id="CP045915">
    <property type="protein sequence ID" value="QGH33536.1"/>
    <property type="molecule type" value="Genomic_DNA"/>
</dbReference>
<dbReference type="GO" id="GO:0043565">
    <property type="term" value="F:sequence-specific DNA binding"/>
    <property type="evidence" value="ECO:0007669"/>
    <property type="project" value="InterPro"/>
</dbReference>
<dbReference type="InterPro" id="IPR020449">
    <property type="entry name" value="Tscrpt_reg_AraC-type_HTH"/>
</dbReference>
<dbReference type="Proteomes" id="UP000339690">
    <property type="component" value="Chromosome"/>
</dbReference>
<evidence type="ECO:0000313" key="6">
    <source>
        <dbReference type="Proteomes" id="UP000339690"/>
    </source>
</evidence>
<dbReference type="PROSITE" id="PS01124">
    <property type="entry name" value="HTH_ARAC_FAMILY_2"/>
    <property type="match status" value="1"/>
</dbReference>
<feature type="domain" description="HTH araC/xylS-type" evidence="4">
    <location>
        <begin position="182"/>
        <end position="280"/>
    </location>
</feature>
<dbReference type="Gene3D" id="2.60.120.10">
    <property type="entry name" value="Jelly Rolls"/>
    <property type="match status" value="1"/>
</dbReference>
<sequence>MKEFSHEYAEHWYYNPTPLQKSGGLWPIRAGRNMAKSHYKMGPRMITYFSIHFVLEGEGYFKQNNINTPIQTGDIFCLFPNQTHLYKTNSENKLKMFWFAFDGKQANPIVNRIGLSEYSSHVKGIVTDEIITIIKELSDHMQNMGDHDDLQSISMIYKLFHHLSIRAKELNISSASATDWLQRSKEYMNMHFAENISVTDVSEYIGLNRSHFTTSFTEKTGQTPSRYILHLKMNKALELLAEQAYTITEMALTLGYSDLYSFSRAFKNYFGISPNQYLDEQWRR</sequence>
<dbReference type="SUPFAM" id="SSF46689">
    <property type="entry name" value="Homeodomain-like"/>
    <property type="match status" value="2"/>
</dbReference>
<gene>
    <name evidence="5" type="ORF">GI584_05670</name>
</gene>
<keyword evidence="3" id="KW-0804">Transcription</keyword>
<dbReference type="SMART" id="SM00342">
    <property type="entry name" value="HTH_ARAC"/>
    <property type="match status" value="1"/>
</dbReference>
<dbReference type="Pfam" id="PF02311">
    <property type="entry name" value="AraC_binding"/>
    <property type="match status" value="1"/>
</dbReference>
<dbReference type="AlphaFoldDB" id="A0A5Q2TFV6"/>
<evidence type="ECO:0000256" key="3">
    <source>
        <dbReference type="ARBA" id="ARBA00023163"/>
    </source>
</evidence>
<evidence type="ECO:0000256" key="1">
    <source>
        <dbReference type="ARBA" id="ARBA00023015"/>
    </source>
</evidence>
<dbReference type="KEGG" id="grc:GI584_05670"/>
<dbReference type="InterPro" id="IPR018060">
    <property type="entry name" value="HTH_AraC"/>
</dbReference>
<keyword evidence="1" id="KW-0805">Transcription regulation</keyword>
<dbReference type="Gene3D" id="1.10.10.60">
    <property type="entry name" value="Homeodomain-like"/>
    <property type="match status" value="2"/>
</dbReference>